<name>A0ACC1BYG8_9ROSI</name>
<reference evidence="2" key="1">
    <citation type="journal article" date="2023" name="G3 (Bethesda)">
        <title>Genome assembly and association tests identify interacting loci associated with vigor, precocity, and sex in interspecific pistachio rootstocks.</title>
        <authorList>
            <person name="Palmer W."/>
            <person name="Jacygrad E."/>
            <person name="Sagayaradj S."/>
            <person name="Cavanaugh K."/>
            <person name="Han R."/>
            <person name="Bertier L."/>
            <person name="Beede B."/>
            <person name="Kafkas S."/>
            <person name="Golino D."/>
            <person name="Preece J."/>
            <person name="Michelmore R."/>
        </authorList>
    </citation>
    <scope>NUCLEOTIDE SEQUENCE [LARGE SCALE GENOMIC DNA]</scope>
</reference>
<organism evidence="1 2">
    <name type="scientific">Pistacia atlantica</name>
    <dbReference type="NCBI Taxonomy" id="434234"/>
    <lineage>
        <taxon>Eukaryota</taxon>
        <taxon>Viridiplantae</taxon>
        <taxon>Streptophyta</taxon>
        <taxon>Embryophyta</taxon>
        <taxon>Tracheophyta</taxon>
        <taxon>Spermatophyta</taxon>
        <taxon>Magnoliopsida</taxon>
        <taxon>eudicotyledons</taxon>
        <taxon>Gunneridae</taxon>
        <taxon>Pentapetalae</taxon>
        <taxon>rosids</taxon>
        <taxon>malvids</taxon>
        <taxon>Sapindales</taxon>
        <taxon>Anacardiaceae</taxon>
        <taxon>Pistacia</taxon>
    </lineage>
</organism>
<comment type="caution">
    <text evidence="1">The sequence shown here is derived from an EMBL/GenBank/DDBJ whole genome shotgun (WGS) entry which is preliminary data.</text>
</comment>
<dbReference type="EMBL" id="CM047898">
    <property type="protein sequence ID" value="KAJ0104808.1"/>
    <property type="molecule type" value="Genomic_DNA"/>
</dbReference>
<proteinExistence type="predicted"/>
<evidence type="ECO:0000313" key="1">
    <source>
        <dbReference type="EMBL" id="KAJ0104808.1"/>
    </source>
</evidence>
<dbReference type="Proteomes" id="UP001164250">
    <property type="component" value="Chromosome 2"/>
</dbReference>
<sequence>MQFFTSMSLSMLSSLSFFFLLSLPSVTLSYKPELLLLPSTTSAPEALAFDPAGAGPYTGISDGRILKYINPNVGFVDFAVSSPTRSKLLCDGSNSSKGPACGRPLGLEFNLKTDILYVTDAYFGLVSVNPGGSVATQLATSAENVPFLFLNALNIDQDTGIVYFVETSTKFPLDKFNEGVLSKDTTGRLMKYDPETKEVTVLQRKLGMPNGVAVSKDGSFVLYAEAVFGRAQKFWLTGPKANSSEIFATFQGRGDNIKRNTKGEFWIPDNSNTTSLGKRFSEDGKLLQTLTLSEDPAIRYSEVQEFEGKIYLGSAGLNVNYVKVLSG</sequence>
<protein>
    <submittedName>
        <fullName evidence="1">Uncharacterized protein</fullName>
    </submittedName>
</protein>
<keyword evidence="2" id="KW-1185">Reference proteome</keyword>
<gene>
    <name evidence="1" type="ORF">Patl1_19004</name>
</gene>
<evidence type="ECO:0000313" key="2">
    <source>
        <dbReference type="Proteomes" id="UP001164250"/>
    </source>
</evidence>
<accession>A0ACC1BYG8</accession>